<comment type="caution">
    <text evidence="13">The sequence shown here is derived from an EMBL/GenBank/DDBJ whole genome shotgun (WGS) entry which is preliminary data.</text>
</comment>
<proteinExistence type="inferred from homology"/>
<keyword evidence="4" id="KW-1003">Cell membrane</keyword>
<evidence type="ECO:0000256" key="5">
    <source>
        <dbReference type="ARBA" id="ARBA00022737"/>
    </source>
</evidence>
<feature type="domain" description="ABC transporter" evidence="12">
    <location>
        <begin position="340"/>
        <end position="582"/>
    </location>
</feature>
<protein>
    <submittedName>
        <fullName evidence="13">ATP-binding cassette domain-containing protein</fullName>
    </submittedName>
</protein>
<dbReference type="InterPro" id="IPR017871">
    <property type="entry name" value="ABC_transporter-like_CS"/>
</dbReference>
<reference evidence="13 14" key="1">
    <citation type="submission" date="2021-10" db="EMBL/GenBank/DDBJ databases">
        <title>Anaerobic single-cell dispensing facilitates the cultivation of human gut bacteria.</title>
        <authorList>
            <person name="Afrizal A."/>
        </authorList>
    </citation>
    <scope>NUCLEOTIDE SEQUENCE [LARGE SCALE GENOMIC DNA]</scope>
    <source>
        <strain evidence="13 14">CLA-AA-H246</strain>
    </source>
</reference>
<comment type="subcellular location">
    <subcellularLocation>
        <location evidence="1">Cell membrane</location>
        <topology evidence="1">Peripheral membrane protein</topology>
    </subcellularLocation>
</comment>
<evidence type="ECO:0000259" key="12">
    <source>
        <dbReference type="PROSITE" id="PS50893"/>
    </source>
</evidence>
<evidence type="ECO:0000256" key="7">
    <source>
        <dbReference type="ARBA" id="ARBA00022840"/>
    </source>
</evidence>
<dbReference type="SMART" id="SM00382">
    <property type="entry name" value="AAA"/>
    <property type="match status" value="2"/>
</dbReference>
<evidence type="ECO:0000256" key="2">
    <source>
        <dbReference type="ARBA" id="ARBA00005417"/>
    </source>
</evidence>
<dbReference type="PROSITE" id="PS50893">
    <property type="entry name" value="ABC_TRANSPORTER_2"/>
    <property type="match status" value="2"/>
</dbReference>
<name>A0ABS8EUD4_9FIRM</name>
<comment type="function">
    <text evidence="10">Probably part of an ABC transporter complex. Responsible for energy coupling to the transport system.</text>
</comment>
<evidence type="ECO:0000256" key="9">
    <source>
        <dbReference type="ARBA" id="ARBA00023136"/>
    </source>
</evidence>
<dbReference type="SUPFAM" id="SSF52540">
    <property type="entry name" value="P-loop containing nucleoside triphosphate hydrolases"/>
    <property type="match status" value="2"/>
</dbReference>
<comment type="similarity">
    <text evidence="2">Belongs to the ABC transporter superfamily.</text>
</comment>
<dbReference type="CDD" id="cd03225">
    <property type="entry name" value="ABC_cobalt_CbiO_domain1"/>
    <property type="match status" value="2"/>
</dbReference>
<organism evidence="13 14">
    <name type="scientific">Hominisplanchenecus faecis</name>
    <dbReference type="NCBI Taxonomy" id="2885351"/>
    <lineage>
        <taxon>Bacteria</taxon>
        <taxon>Bacillati</taxon>
        <taxon>Bacillota</taxon>
        <taxon>Clostridia</taxon>
        <taxon>Lachnospirales</taxon>
        <taxon>Lachnospiraceae</taxon>
        <taxon>Hominisplanchenecus</taxon>
    </lineage>
</organism>
<dbReference type="Proteomes" id="UP001299235">
    <property type="component" value="Unassembled WGS sequence"/>
</dbReference>
<dbReference type="InterPro" id="IPR015856">
    <property type="entry name" value="ABC_transpr_CbiO/EcfA_su"/>
</dbReference>
<dbReference type="PANTHER" id="PTHR43553:SF23">
    <property type="entry name" value="ABC TRANSPORTER ATP-BINDING COMPONENT"/>
    <property type="match status" value="1"/>
</dbReference>
<feature type="region of interest" description="Disordered" evidence="11">
    <location>
        <begin position="1"/>
        <end position="33"/>
    </location>
</feature>
<evidence type="ECO:0000256" key="4">
    <source>
        <dbReference type="ARBA" id="ARBA00022475"/>
    </source>
</evidence>
<gene>
    <name evidence="13" type="ORF">LKD42_04775</name>
</gene>
<dbReference type="InterPro" id="IPR003439">
    <property type="entry name" value="ABC_transporter-like_ATP-bd"/>
</dbReference>
<dbReference type="Pfam" id="PF00005">
    <property type="entry name" value="ABC_tran"/>
    <property type="match status" value="2"/>
</dbReference>
<evidence type="ECO:0000256" key="1">
    <source>
        <dbReference type="ARBA" id="ARBA00004202"/>
    </source>
</evidence>
<dbReference type="InterPro" id="IPR027417">
    <property type="entry name" value="P-loop_NTPase"/>
</dbReference>
<keyword evidence="7 13" id="KW-0067">ATP-binding</keyword>
<keyword evidence="9" id="KW-0472">Membrane</keyword>
<dbReference type="GO" id="GO:0005524">
    <property type="term" value="F:ATP binding"/>
    <property type="evidence" value="ECO:0007669"/>
    <property type="project" value="UniProtKB-KW"/>
</dbReference>
<accession>A0ABS8EUD4</accession>
<dbReference type="InterPro" id="IPR050095">
    <property type="entry name" value="ECF_ABC_transporter_ATP-bd"/>
</dbReference>
<keyword evidence="8" id="KW-1278">Translocase</keyword>
<dbReference type="NCBIfam" id="NF010167">
    <property type="entry name" value="PRK13648.1"/>
    <property type="match status" value="2"/>
</dbReference>
<dbReference type="RefSeq" id="WP_248834970.1">
    <property type="nucleotide sequence ID" value="NZ_JAJEQE010000010.1"/>
</dbReference>
<keyword evidence="3" id="KW-0813">Transport</keyword>
<dbReference type="InterPro" id="IPR003593">
    <property type="entry name" value="AAA+_ATPase"/>
</dbReference>
<dbReference type="PROSITE" id="PS00211">
    <property type="entry name" value="ABC_TRANSPORTER_1"/>
    <property type="match status" value="2"/>
</dbReference>
<keyword evidence="5" id="KW-0677">Repeat</keyword>
<keyword evidence="14" id="KW-1185">Reference proteome</keyword>
<evidence type="ECO:0000313" key="13">
    <source>
        <dbReference type="EMBL" id="MCC2148569.1"/>
    </source>
</evidence>
<evidence type="ECO:0000313" key="14">
    <source>
        <dbReference type="Proteomes" id="UP001299235"/>
    </source>
</evidence>
<keyword evidence="6" id="KW-0547">Nucleotide-binding</keyword>
<dbReference type="PANTHER" id="PTHR43553">
    <property type="entry name" value="HEAVY METAL TRANSPORTER"/>
    <property type="match status" value="1"/>
</dbReference>
<sequence>MSESMGKETKQNSSKSDKKNINHIDNSIESQTDGPGSILEIKDLCFAYPEEEKRALNHISFQIKEGEFLVLCGKSGCGKSTLLKHMKTPLTPHGKRKGEILFDGKNLHEMTGREQSQRIGYVLQNPDNQIVTDKVWHELAFGLESLGYKSAEIRIRVAEMASYFGIQDWFYKNVAELSGGQKQLLNLASIMAMHPDILILDEPTSQLDPIAASDFLGTVKKINRDLGTTILLTEHHLEEVFPAADRVVVMEGGEVLCMGTPEEIGEELKKQNHEMFLAMPVPMQIYAKVNSGKHMECPITVRDGRNWLNAICKEKQIRPQEAEFFGKDAKEKLAKEEIILEAKDIWFRYDKDQPDVVKGLNLSLKRGEFFALLGGNGTGKSTTLSIISRLRKPYRGKVLLEGKDVRRYSEKELFRGFLGVLPQNPQSLFVKKTVELELFEMVGGTKEKKNEEYHLAMEKCEAVEGIVKVTHLEGLLHRHPYDLSGGEQQRLALAKILLLRPKLLLMDEPTKGLDSYFKKEFAEILDLLKKQGVTIFMISHDIEFCASYADRCGLFFDGNIAASGTPKSFFAGNNFYTTAANRMARKYFPMAVTAADVAEALLDDSRCV</sequence>
<dbReference type="Gene3D" id="3.40.50.300">
    <property type="entry name" value="P-loop containing nucleotide triphosphate hydrolases"/>
    <property type="match status" value="2"/>
</dbReference>
<evidence type="ECO:0000256" key="3">
    <source>
        <dbReference type="ARBA" id="ARBA00022448"/>
    </source>
</evidence>
<evidence type="ECO:0000256" key="8">
    <source>
        <dbReference type="ARBA" id="ARBA00022967"/>
    </source>
</evidence>
<evidence type="ECO:0000256" key="6">
    <source>
        <dbReference type="ARBA" id="ARBA00022741"/>
    </source>
</evidence>
<feature type="compositionally biased region" description="Basic and acidic residues" evidence="11">
    <location>
        <begin position="1"/>
        <end position="22"/>
    </location>
</feature>
<feature type="domain" description="ABC transporter" evidence="12">
    <location>
        <begin position="39"/>
        <end position="277"/>
    </location>
</feature>
<dbReference type="EMBL" id="JAJEQE010000010">
    <property type="protein sequence ID" value="MCC2148569.1"/>
    <property type="molecule type" value="Genomic_DNA"/>
</dbReference>
<evidence type="ECO:0000256" key="11">
    <source>
        <dbReference type="SAM" id="MobiDB-lite"/>
    </source>
</evidence>
<feature type="compositionally biased region" description="Polar residues" evidence="11">
    <location>
        <begin position="23"/>
        <end position="33"/>
    </location>
</feature>
<evidence type="ECO:0000256" key="10">
    <source>
        <dbReference type="ARBA" id="ARBA00025157"/>
    </source>
</evidence>